<sequence>MNVSLSLALNDDQLDASQGTQQRQLSIAVSAIHDTGLNNGTRNAPLNLCLILDHSGSMTGRPLTTVKEAAQSLIDRLNPGDRIAVVAFDHHAKVLVPNQLVEDPEQIKALIQRLEPKGGTAIDDGMKLGIEELAVGKQGTISQAFLLTDGENEHGDNQRCQQFAELAAGYNITLNTLGFGSHWNEDVLEGIADSGGGSLSFIEKPENAVDVFNSLFTRIETVSLTNAHFLISLSPGVRLANLKPVAQVTPETVELPITEEGELAIIRIGDLMTQMQRTVLANLYIDQLPPGRQTIATLQVRYDNPALEQTDLLSEKIPVEIEVTESYQPSSNPDVQKNILALAKYRQTQIAETKLQEGDRAGAATMLQMAATTALQMGDENAATILQGSATRLQAGEELSDSDRKRTRIVSKTTLQAPS</sequence>
<reference evidence="3 4" key="1">
    <citation type="journal article" date="2008" name="Proc. Natl. Acad. Sci. U.S.A.">
        <title>Niche adaptation and genome expansion in the chlorophyll d-producing cyanobacterium Acaryochloris marina.</title>
        <authorList>
            <person name="Swingley W.D."/>
            <person name="Chen M."/>
            <person name="Cheung P.C."/>
            <person name="Conrad A.L."/>
            <person name="Dejesa L.C."/>
            <person name="Hao J."/>
            <person name="Honchak B.M."/>
            <person name="Karbach L.E."/>
            <person name="Kurdoglu A."/>
            <person name="Lahiri S."/>
            <person name="Mastrian S.D."/>
            <person name="Miyashita H."/>
            <person name="Page L."/>
            <person name="Ramakrishna P."/>
            <person name="Satoh S."/>
            <person name="Sattley W.M."/>
            <person name="Shimada Y."/>
            <person name="Taylor H.L."/>
            <person name="Tomo T."/>
            <person name="Tsuchiya T."/>
            <person name="Wang Z.T."/>
            <person name="Raymond J."/>
            <person name="Mimuro M."/>
            <person name="Blankenship R.E."/>
            <person name="Touchman J.W."/>
        </authorList>
    </citation>
    <scope>NUCLEOTIDE SEQUENCE [LARGE SCALE GENOMIC DNA]</scope>
    <source>
        <strain evidence="4">MBIC 11017</strain>
    </source>
</reference>
<evidence type="ECO:0000313" key="4">
    <source>
        <dbReference type="Proteomes" id="UP000000268"/>
    </source>
</evidence>
<dbReference type="InterPro" id="IPR002035">
    <property type="entry name" value="VWF_A"/>
</dbReference>
<dbReference type="AlphaFoldDB" id="B0CB91"/>
<dbReference type="PANTHER" id="PTHR10579:SF43">
    <property type="entry name" value="ZINC FINGER (C3HC4-TYPE RING FINGER) FAMILY PROTEIN"/>
    <property type="match status" value="1"/>
</dbReference>
<feature type="compositionally biased region" description="Polar residues" evidence="1">
    <location>
        <begin position="410"/>
        <end position="419"/>
    </location>
</feature>
<name>B0CB91_ACAM1</name>
<dbReference type="SUPFAM" id="SSF53300">
    <property type="entry name" value="vWA-like"/>
    <property type="match status" value="1"/>
</dbReference>
<evidence type="ECO:0000313" key="3">
    <source>
        <dbReference type="EMBL" id="ABW26730.1"/>
    </source>
</evidence>
<dbReference type="EMBL" id="CP000828">
    <property type="protein sequence ID" value="ABW26730.1"/>
    <property type="molecule type" value="Genomic_DNA"/>
</dbReference>
<gene>
    <name evidence="3" type="ordered locus">AM1_1709</name>
</gene>
<organism evidence="3 4">
    <name type="scientific">Acaryochloris marina (strain MBIC 11017)</name>
    <dbReference type="NCBI Taxonomy" id="329726"/>
    <lineage>
        <taxon>Bacteria</taxon>
        <taxon>Bacillati</taxon>
        <taxon>Cyanobacteriota</taxon>
        <taxon>Cyanophyceae</taxon>
        <taxon>Acaryochloridales</taxon>
        <taxon>Acaryochloridaceae</taxon>
        <taxon>Acaryochloris</taxon>
    </lineage>
</organism>
<dbReference type="KEGG" id="amr:AM1_1709"/>
<dbReference type="Pfam" id="PF00092">
    <property type="entry name" value="VWA"/>
    <property type="match status" value="1"/>
</dbReference>
<dbReference type="HOGENOM" id="CLU_031866_2_0_3"/>
<keyword evidence="4" id="KW-1185">Reference proteome</keyword>
<dbReference type="InterPro" id="IPR036465">
    <property type="entry name" value="vWFA_dom_sf"/>
</dbReference>
<dbReference type="SMART" id="SM00327">
    <property type="entry name" value="VWA"/>
    <property type="match status" value="1"/>
</dbReference>
<evidence type="ECO:0000256" key="1">
    <source>
        <dbReference type="SAM" id="MobiDB-lite"/>
    </source>
</evidence>
<accession>B0CB91</accession>
<dbReference type="Proteomes" id="UP000000268">
    <property type="component" value="Chromosome"/>
</dbReference>
<dbReference type="OrthoDB" id="571198at2"/>
<evidence type="ECO:0000259" key="2">
    <source>
        <dbReference type="PROSITE" id="PS50234"/>
    </source>
</evidence>
<dbReference type="InterPro" id="IPR051266">
    <property type="entry name" value="CLCR"/>
</dbReference>
<dbReference type="STRING" id="329726.AM1_1709"/>
<dbReference type="eggNOG" id="COG2304">
    <property type="taxonomic scope" value="Bacteria"/>
</dbReference>
<protein>
    <submittedName>
        <fullName evidence="3">von Willebrand factor type A domain protein</fullName>
    </submittedName>
</protein>
<feature type="region of interest" description="Disordered" evidence="1">
    <location>
        <begin position="395"/>
        <end position="419"/>
    </location>
</feature>
<dbReference type="PROSITE" id="PS50234">
    <property type="entry name" value="VWFA"/>
    <property type="match status" value="1"/>
</dbReference>
<dbReference type="Gene3D" id="3.40.50.410">
    <property type="entry name" value="von Willebrand factor, type A domain"/>
    <property type="match status" value="1"/>
</dbReference>
<dbReference type="RefSeq" id="WP_012162247.1">
    <property type="nucleotide sequence ID" value="NC_009925.1"/>
</dbReference>
<feature type="domain" description="VWFA" evidence="2">
    <location>
        <begin position="47"/>
        <end position="219"/>
    </location>
</feature>
<dbReference type="PANTHER" id="PTHR10579">
    <property type="entry name" value="CALCIUM-ACTIVATED CHLORIDE CHANNEL REGULATOR"/>
    <property type="match status" value="1"/>
</dbReference>
<proteinExistence type="predicted"/>